<accession>A0A2K8YYF7</accession>
<dbReference type="Pfam" id="PF07287">
    <property type="entry name" value="AtuA"/>
    <property type="match status" value="1"/>
</dbReference>
<dbReference type="PANTHER" id="PTHR47472">
    <property type="entry name" value="PROPIONYL-COA CARBOXYLASE"/>
    <property type="match status" value="1"/>
</dbReference>
<evidence type="ECO:0000259" key="1">
    <source>
        <dbReference type="Pfam" id="PF07287"/>
    </source>
</evidence>
<dbReference type="AlphaFoldDB" id="A0A2K8YYF7"/>
<reference evidence="2 3" key="1">
    <citation type="submission" date="2017-11" db="EMBL/GenBank/DDBJ databases">
        <title>Taxonomic description and genome sequences of Spirosoma HA7 sp. nov., isolated from pollen microhabitat of Corylus avellana.</title>
        <authorList>
            <person name="Ambika Manirajan B."/>
            <person name="Suarez C."/>
            <person name="Ratering S."/>
            <person name="Geissler-Plaum R."/>
            <person name="Cardinale M."/>
            <person name="Sylvia S."/>
        </authorList>
    </citation>
    <scope>NUCLEOTIDE SEQUENCE [LARGE SCALE GENOMIC DNA]</scope>
    <source>
        <strain evidence="2 3">HA7</strain>
    </source>
</reference>
<evidence type="ECO:0000313" key="2">
    <source>
        <dbReference type="EMBL" id="AUD02652.1"/>
    </source>
</evidence>
<gene>
    <name evidence="2" type="ORF">CWM47_12895</name>
</gene>
<dbReference type="PANTHER" id="PTHR47472:SF1">
    <property type="entry name" value="DUF1446-DOMAIN-CONTAINING PROTEIN"/>
    <property type="match status" value="1"/>
</dbReference>
<dbReference type="OrthoDB" id="9763456at2"/>
<keyword evidence="3" id="KW-1185">Reference proteome</keyword>
<dbReference type="EMBL" id="CP025096">
    <property type="protein sequence ID" value="AUD02652.1"/>
    <property type="molecule type" value="Genomic_DNA"/>
</dbReference>
<dbReference type="InterPro" id="IPR010839">
    <property type="entry name" value="AtuA_N"/>
</dbReference>
<sequence>MKETIRIGCGAGFSGDRLEPAVILVQEGKLDYLVLECLAERTISLAQKRKRQDPTKGYDPLLERRIESLLPDLLANNVRLITNMGAANPLAAAEKICEIARRMNLSVTVAAVTGDDVFDQLTGNEQALETGKPLTDSAPLISANAYLGTDAILPALATSAQIIITGRVADPSLFVAPLAYEFGWSLDDVNQIGQGTVIGHLLECAGQLTGGYFADPDKKDLPDMAHLGHPFADISADGTAVFGKVAGTGGLLSVATAKEQLLYEVMDPSRYITPDVIADFTQVHLTQTAPNQVRATGGRGQVRPDTLKVSVGYEAGYIGEGELSYAGSNALGRAKLAGAIIQNRLQDRFPDLRIDYIGSVSVHRKTFGTYPDPYEIRLRVAGRAKTAEQAALVGEEVEALYTNGPAGGGGARKYIHEVVGIVSTLIPRTKLTPQFILRHA</sequence>
<feature type="domain" description="Acyclic terpene utilisation N-terminal" evidence="1">
    <location>
        <begin position="5"/>
        <end position="434"/>
    </location>
</feature>
<dbReference type="KEGG" id="spir:CWM47_12895"/>
<dbReference type="Proteomes" id="UP000232883">
    <property type="component" value="Chromosome"/>
</dbReference>
<proteinExistence type="predicted"/>
<protein>
    <submittedName>
        <fullName evidence="2">ABC transporter substrate-binding protein</fullName>
    </submittedName>
</protein>
<dbReference type="RefSeq" id="WP_100988369.1">
    <property type="nucleotide sequence ID" value="NZ_CP025096.1"/>
</dbReference>
<organism evidence="2 3">
    <name type="scientific">Spirosoma pollinicola</name>
    <dbReference type="NCBI Taxonomy" id="2057025"/>
    <lineage>
        <taxon>Bacteria</taxon>
        <taxon>Pseudomonadati</taxon>
        <taxon>Bacteroidota</taxon>
        <taxon>Cytophagia</taxon>
        <taxon>Cytophagales</taxon>
        <taxon>Cytophagaceae</taxon>
        <taxon>Spirosoma</taxon>
    </lineage>
</organism>
<evidence type="ECO:0000313" key="3">
    <source>
        <dbReference type="Proteomes" id="UP000232883"/>
    </source>
</evidence>
<name>A0A2K8YYF7_9BACT</name>